<feature type="region of interest" description="Disordered" evidence="1">
    <location>
        <begin position="1"/>
        <end position="42"/>
    </location>
</feature>
<evidence type="ECO:0000313" key="2">
    <source>
        <dbReference type="EMBL" id="PWN20032.1"/>
    </source>
</evidence>
<dbReference type="PANTHER" id="PTHR10933">
    <property type="entry name" value="IMMUNOGLOBULIN-BINDING PROTEIN 1"/>
    <property type="match status" value="1"/>
</dbReference>
<dbReference type="AlphaFoldDB" id="A0A316U422"/>
<protein>
    <submittedName>
        <fullName evidence="2">TAP42-domain-containing protein</fullName>
    </submittedName>
</protein>
<dbReference type="OrthoDB" id="10261753at2759"/>
<dbReference type="GO" id="GO:0035303">
    <property type="term" value="P:regulation of dephosphorylation"/>
    <property type="evidence" value="ECO:0007669"/>
    <property type="project" value="TreeGrafter"/>
</dbReference>
<reference evidence="2 3" key="1">
    <citation type="journal article" date="2018" name="Mol. Biol. Evol.">
        <title>Broad Genomic Sampling Reveals a Smut Pathogenic Ancestry of the Fungal Clade Ustilaginomycotina.</title>
        <authorList>
            <person name="Kijpornyongpan T."/>
            <person name="Mondo S.J."/>
            <person name="Barry K."/>
            <person name="Sandor L."/>
            <person name="Lee J."/>
            <person name="Lipzen A."/>
            <person name="Pangilinan J."/>
            <person name="LaButti K."/>
            <person name="Hainaut M."/>
            <person name="Henrissat B."/>
            <person name="Grigoriev I.V."/>
            <person name="Spatafora J.W."/>
            <person name="Aime M.C."/>
        </authorList>
    </citation>
    <scope>NUCLEOTIDE SEQUENCE [LARGE SCALE GENOMIC DNA]</scope>
    <source>
        <strain evidence="2 3">MCA 4718</strain>
    </source>
</reference>
<dbReference type="Proteomes" id="UP000245942">
    <property type="component" value="Unassembled WGS sequence"/>
</dbReference>
<dbReference type="Gene3D" id="1.25.40.540">
    <property type="entry name" value="TAP42-like family"/>
    <property type="match status" value="1"/>
</dbReference>
<dbReference type="EMBL" id="KZ819329">
    <property type="protein sequence ID" value="PWN20032.1"/>
    <property type="molecule type" value="Genomic_DNA"/>
</dbReference>
<sequence length="510" mass="55009">MATHSQPQPSSLTSLLTSIFAQASSPASPPTPQPSTSAAASSQEDPALRLLSLIERCNTLANSLSLFSDNDTLEDLPTSTLRALFLHSVWAEVEGNVRTMGDPQARKSRLQAGRTHYITFVRTLFDLNILPKTGSSSSPPTSPFHLLASLLRPLSAPRTSSSSIAASLPTNPHQRRELKVALFKLERAFKTALDEYRHAARAKAGVNQGGGLSVPGTGTSTGSSSSATLNEPEEAQWDLLVLPRRRGRDEGEEDEEEEEEESGASAFVSGTGRSERGSAGQQNGGGQGGTTVSPPTNLRAYLLMLLQLHALLAYNNLAAMDDEIKLLSNIPASAARDARESQAREEAELERRRGGSGSDDFRLERRFDASTPGPLMDDKGKPLRPFTITASNGKPQTLGANGQMVGGAPVHDLDERQRIREGVFRPGHRLPTMSIDEYLEEEERRGNIIQGGGAAGAAQPTPRESRALRAENDGTLEAQEAEEEARREAIEWDEFKESNKRGAGNTMNRG</sequence>
<organism evidence="2 3">
    <name type="scientific">Pseudomicrostroma glucosiphilum</name>
    <dbReference type="NCBI Taxonomy" id="1684307"/>
    <lineage>
        <taxon>Eukaryota</taxon>
        <taxon>Fungi</taxon>
        <taxon>Dikarya</taxon>
        <taxon>Basidiomycota</taxon>
        <taxon>Ustilaginomycotina</taxon>
        <taxon>Exobasidiomycetes</taxon>
        <taxon>Microstromatales</taxon>
        <taxon>Microstromatales incertae sedis</taxon>
        <taxon>Pseudomicrostroma</taxon>
    </lineage>
</organism>
<dbReference type="GO" id="GO:0009966">
    <property type="term" value="P:regulation of signal transduction"/>
    <property type="evidence" value="ECO:0007669"/>
    <property type="project" value="InterPro"/>
</dbReference>
<keyword evidence="3" id="KW-1185">Reference proteome</keyword>
<dbReference type="STRING" id="1684307.A0A316U422"/>
<evidence type="ECO:0000313" key="3">
    <source>
        <dbReference type="Proteomes" id="UP000245942"/>
    </source>
</evidence>
<feature type="region of interest" description="Disordered" evidence="1">
    <location>
        <begin position="450"/>
        <end position="510"/>
    </location>
</feature>
<evidence type="ECO:0000256" key="1">
    <source>
        <dbReference type="SAM" id="MobiDB-lite"/>
    </source>
</evidence>
<feature type="compositionally biased region" description="Basic and acidic residues" evidence="1">
    <location>
        <begin position="336"/>
        <end position="368"/>
    </location>
</feature>
<dbReference type="GeneID" id="37014490"/>
<accession>A0A316U422</accession>
<dbReference type="InterPro" id="IPR007304">
    <property type="entry name" value="TAP46-like"/>
</dbReference>
<feature type="compositionally biased region" description="Low complexity" evidence="1">
    <location>
        <begin position="1"/>
        <end position="26"/>
    </location>
</feature>
<proteinExistence type="predicted"/>
<feature type="compositionally biased region" description="Basic and acidic residues" evidence="1">
    <location>
        <begin position="484"/>
        <end position="500"/>
    </location>
</feature>
<name>A0A316U422_9BASI</name>
<gene>
    <name evidence="2" type="ORF">BCV69DRAFT_283557</name>
</gene>
<feature type="compositionally biased region" description="Acidic residues" evidence="1">
    <location>
        <begin position="250"/>
        <end position="262"/>
    </location>
</feature>
<dbReference type="GO" id="GO:0005829">
    <property type="term" value="C:cytosol"/>
    <property type="evidence" value="ECO:0007669"/>
    <property type="project" value="TreeGrafter"/>
</dbReference>
<dbReference type="PANTHER" id="PTHR10933:SF9">
    <property type="entry name" value="IMMUNOGLOBULIN-BINDING PROTEIN 1"/>
    <property type="match status" value="1"/>
</dbReference>
<dbReference type="RefSeq" id="XP_025347192.1">
    <property type="nucleotide sequence ID" value="XM_025492756.1"/>
</dbReference>
<feature type="compositionally biased region" description="Low complexity" evidence="1">
    <location>
        <begin position="214"/>
        <end position="228"/>
    </location>
</feature>
<feature type="region of interest" description="Disordered" evidence="1">
    <location>
        <begin position="334"/>
        <end position="382"/>
    </location>
</feature>
<dbReference type="GO" id="GO:0051721">
    <property type="term" value="F:protein phosphatase 2A binding"/>
    <property type="evidence" value="ECO:0007669"/>
    <property type="project" value="TreeGrafter"/>
</dbReference>
<feature type="compositionally biased region" description="Basic and acidic residues" evidence="1">
    <location>
        <begin position="463"/>
        <end position="472"/>
    </location>
</feature>
<dbReference type="Pfam" id="PF04177">
    <property type="entry name" value="TAP42"/>
    <property type="match status" value="1"/>
</dbReference>
<feature type="region of interest" description="Disordered" evidence="1">
    <location>
        <begin position="203"/>
        <end position="292"/>
    </location>
</feature>
<dbReference type="InterPro" id="IPR038511">
    <property type="entry name" value="TAP42/TAP46-like_sf"/>
</dbReference>